<dbReference type="InterPro" id="IPR015424">
    <property type="entry name" value="PyrdxlP-dep_Trfase"/>
</dbReference>
<dbReference type="EMBL" id="BJMM01000017">
    <property type="protein sequence ID" value="GEB51037.1"/>
    <property type="molecule type" value="Genomic_DNA"/>
</dbReference>
<gene>
    <name evidence="6" type="ORF">SCA03_35880</name>
</gene>
<evidence type="ECO:0000256" key="3">
    <source>
        <dbReference type="ARBA" id="ARBA00022679"/>
    </source>
</evidence>
<dbReference type="RefSeq" id="WP_086814027.1">
    <property type="nucleotide sequence ID" value="NZ_BJMM01000017.1"/>
</dbReference>
<dbReference type="OrthoDB" id="9801052at2"/>
<keyword evidence="4 5" id="KW-0663">Pyridoxal phosphate</keyword>
<dbReference type="InterPro" id="IPR015421">
    <property type="entry name" value="PyrdxlP-dep_Trfase_major"/>
</dbReference>
<dbReference type="Pfam" id="PF00202">
    <property type="entry name" value="Aminotran_3"/>
    <property type="match status" value="1"/>
</dbReference>
<keyword evidence="2 6" id="KW-0032">Aminotransferase</keyword>
<dbReference type="FunFam" id="3.40.640.10:FF:000004">
    <property type="entry name" value="Acetylornithine aminotransferase"/>
    <property type="match status" value="1"/>
</dbReference>
<proteinExistence type="inferred from homology"/>
<dbReference type="CDD" id="cd00610">
    <property type="entry name" value="OAT_like"/>
    <property type="match status" value="1"/>
</dbReference>
<comment type="similarity">
    <text evidence="5">Belongs to the class-III pyridoxal-phosphate-dependent aminotransferase family.</text>
</comment>
<dbReference type="InterPro" id="IPR050103">
    <property type="entry name" value="Class-III_PLP-dep_AT"/>
</dbReference>
<evidence type="ECO:0000313" key="7">
    <source>
        <dbReference type="Proteomes" id="UP000319210"/>
    </source>
</evidence>
<accession>A0A4Y3R291</accession>
<evidence type="ECO:0000256" key="4">
    <source>
        <dbReference type="ARBA" id="ARBA00022898"/>
    </source>
</evidence>
<dbReference type="AlphaFoldDB" id="A0A4Y3R291"/>
<reference evidence="6 7" key="1">
    <citation type="submission" date="2019-06" db="EMBL/GenBank/DDBJ databases">
        <title>Whole genome shotgun sequence of Streptomyces cacaoi subsp. cacaoi NBRC 12748.</title>
        <authorList>
            <person name="Hosoyama A."/>
            <person name="Uohara A."/>
            <person name="Ohji S."/>
            <person name="Ichikawa N."/>
        </authorList>
    </citation>
    <scope>NUCLEOTIDE SEQUENCE [LARGE SCALE GENOMIC DNA]</scope>
    <source>
        <strain evidence="6 7">NBRC 12748</strain>
    </source>
</reference>
<dbReference type="InterPro" id="IPR015422">
    <property type="entry name" value="PyrdxlP-dep_Trfase_small"/>
</dbReference>
<protein>
    <submittedName>
        <fullName evidence="6">Aminotransferase</fullName>
    </submittedName>
</protein>
<name>A0A4Y3R291_STRCI</name>
<dbReference type="InterPro" id="IPR049704">
    <property type="entry name" value="Aminotrans_3_PPA_site"/>
</dbReference>
<dbReference type="Gene3D" id="3.40.640.10">
    <property type="entry name" value="Type I PLP-dependent aspartate aminotransferase-like (Major domain)"/>
    <property type="match status" value="1"/>
</dbReference>
<evidence type="ECO:0000256" key="1">
    <source>
        <dbReference type="ARBA" id="ARBA00001933"/>
    </source>
</evidence>
<dbReference type="PANTHER" id="PTHR11986:SF79">
    <property type="entry name" value="ACETYLORNITHINE AMINOTRANSFERASE, MITOCHONDRIAL"/>
    <property type="match status" value="1"/>
</dbReference>
<comment type="cofactor">
    <cofactor evidence="1">
        <name>pyridoxal 5'-phosphate</name>
        <dbReference type="ChEBI" id="CHEBI:597326"/>
    </cofactor>
</comment>
<sequence length="416" mass="43668">MARTEGREIARFYKRHLSRGRGKLGEMFGGQVEVASAGSLVRTEDGREYLNCGGYGVFLAGACHPRIVAAVEQQLRTHPLATRLLLEPRAAHAAAALTRVAPAGLERVHFTNSGAEAVETALKLARSRGHRRIVSTSGGFHGKTLGALSATGKPLYRDPFTPLLPDTTHVPYGDADALRETLGADASDAVVIVEPVQSEAGVLVPPEGYLKEVAAACTASGAFFVLDEVMTGLGRLGEWWGADREDVTPDVLLVGKALSGGVVPVAAAVATAEAFAAFDRDPFLHTSTFSTAPLAMAAAEAAIGVIADEGLVKRAAVLGGRILTALRATVARHCPHLVREVRGLGLLIGIEFDEAGLAGEFLLELLAHGVIANHSLNAHTVVRLTPPAVLDEPELDHLDDALDGAFHALAQRFPAA</sequence>
<dbReference type="SUPFAM" id="SSF53383">
    <property type="entry name" value="PLP-dependent transferases"/>
    <property type="match status" value="1"/>
</dbReference>
<dbReference type="InterPro" id="IPR005814">
    <property type="entry name" value="Aminotrans_3"/>
</dbReference>
<evidence type="ECO:0000256" key="5">
    <source>
        <dbReference type="RuleBase" id="RU003560"/>
    </source>
</evidence>
<organism evidence="6 7">
    <name type="scientific">Streptomyces cacaoi</name>
    <dbReference type="NCBI Taxonomy" id="1898"/>
    <lineage>
        <taxon>Bacteria</taxon>
        <taxon>Bacillati</taxon>
        <taxon>Actinomycetota</taxon>
        <taxon>Actinomycetes</taxon>
        <taxon>Kitasatosporales</taxon>
        <taxon>Streptomycetaceae</taxon>
        <taxon>Streptomyces</taxon>
    </lineage>
</organism>
<dbReference type="GO" id="GO:0042802">
    <property type="term" value="F:identical protein binding"/>
    <property type="evidence" value="ECO:0007669"/>
    <property type="project" value="TreeGrafter"/>
</dbReference>
<comment type="caution">
    <text evidence="6">The sequence shown here is derived from an EMBL/GenBank/DDBJ whole genome shotgun (WGS) entry which is preliminary data.</text>
</comment>
<dbReference type="PROSITE" id="PS00600">
    <property type="entry name" value="AA_TRANSFER_CLASS_3"/>
    <property type="match status" value="1"/>
</dbReference>
<dbReference type="GO" id="GO:0030170">
    <property type="term" value="F:pyridoxal phosphate binding"/>
    <property type="evidence" value="ECO:0007669"/>
    <property type="project" value="InterPro"/>
</dbReference>
<dbReference type="PANTHER" id="PTHR11986">
    <property type="entry name" value="AMINOTRANSFERASE CLASS III"/>
    <property type="match status" value="1"/>
</dbReference>
<dbReference type="Proteomes" id="UP000319210">
    <property type="component" value="Unassembled WGS sequence"/>
</dbReference>
<evidence type="ECO:0000313" key="6">
    <source>
        <dbReference type="EMBL" id="GEB51037.1"/>
    </source>
</evidence>
<dbReference type="Gene3D" id="3.90.1150.10">
    <property type="entry name" value="Aspartate Aminotransferase, domain 1"/>
    <property type="match status" value="1"/>
</dbReference>
<keyword evidence="7" id="KW-1185">Reference proteome</keyword>
<evidence type="ECO:0000256" key="2">
    <source>
        <dbReference type="ARBA" id="ARBA00022576"/>
    </source>
</evidence>
<keyword evidence="3 6" id="KW-0808">Transferase</keyword>
<dbReference type="GO" id="GO:0008483">
    <property type="term" value="F:transaminase activity"/>
    <property type="evidence" value="ECO:0007669"/>
    <property type="project" value="UniProtKB-KW"/>
</dbReference>